<name>Q7UPA1_RHOBA</name>
<dbReference type="Proteomes" id="UP000001025">
    <property type="component" value="Chromosome"/>
</dbReference>
<evidence type="ECO:0000313" key="3">
    <source>
        <dbReference type="Proteomes" id="UP000001025"/>
    </source>
</evidence>
<feature type="compositionally biased region" description="Polar residues" evidence="1">
    <location>
        <begin position="22"/>
        <end position="34"/>
    </location>
</feature>
<dbReference type="AlphaFoldDB" id="Q7UPA1"/>
<reference evidence="2 3" key="1">
    <citation type="journal article" date="2003" name="Proc. Natl. Acad. Sci. U.S.A.">
        <title>Complete genome sequence of the marine planctomycete Pirellula sp. strain 1.</title>
        <authorList>
            <person name="Gloeckner F.O."/>
            <person name="Kube M."/>
            <person name="Bauer M."/>
            <person name="Teeling H."/>
            <person name="Lombardot T."/>
            <person name="Ludwig W."/>
            <person name="Gade D."/>
            <person name="Beck A."/>
            <person name="Borzym K."/>
            <person name="Heitmann K."/>
            <person name="Rabus R."/>
            <person name="Schlesner H."/>
            <person name="Amann R."/>
            <person name="Reinhardt R."/>
        </authorList>
    </citation>
    <scope>NUCLEOTIDE SEQUENCE [LARGE SCALE GENOMIC DNA]</scope>
    <source>
        <strain evidence="3">DSM 10527 / NCIMB 13988 / SH1</strain>
    </source>
</reference>
<gene>
    <name evidence="2" type="ordered locus">RB7077</name>
</gene>
<evidence type="ECO:0000256" key="1">
    <source>
        <dbReference type="SAM" id="MobiDB-lite"/>
    </source>
</evidence>
<proteinExistence type="predicted"/>
<sequence length="51" mass="5908">MTALQRHTWTDGKETYKLGGTHSESNSTVLSSQSEHARHFGPRRVFIRHDR</sequence>
<dbReference type="EMBL" id="BX294145">
    <property type="protein sequence ID" value="CAD75161.1"/>
    <property type="molecule type" value="Genomic_DNA"/>
</dbReference>
<protein>
    <submittedName>
        <fullName evidence="2">Uncharacterized protein</fullName>
    </submittedName>
</protein>
<organism evidence="2 3">
    <name type="scientific">Rhodopirellula baltica (strain DSM 10527 / NCIMB 13988 / SH1)</name>
    <dbReference type="NCBI Taxonomy" id="243090"/>
    <lineage>
        <taxon>Bacteria</taxon>
        <taxon>Pseudomonadati</taxon>
        <taxon>Planctomycetota</taxon>
        <taxon>Planctomycetia</taxon>
        <taxon>Pirellulales</taxon>
        <taxon>Pirellulaceae</taxon>
        <taxon>Rhodopirellula</taxon>
    </lineage>
</organism>
<dbReference type="InParanoid" id="Q7UPA1"/>
<accession>Q7UPA1</accession>
<dbReference type="HOGENOM" id="CLU_3103151_0_0_0"/>
<feature type="compositionally biased region" description="Basic residues" evidence="1">
    <location>
        <begin position="39"/>
        <end position="51"/>
    </location>
</feature>
<dbReference type="KEGG" id="rba:RB7077"/>
<feature type="region of interest" description="Disordered" evidence="1">
    <location>
        <begin position="1"/>
        <end position="51"/>
    </location>
</feature>
<dbReference type="EnsemblBacteria" id="CAD75161">
    <property type="protein sequence ID" value="CAD75161"/>
    <property type="gene ID" value="RB7077"/>
</dbReference>
<keyword evidence="3" id="KW-1185">Reference proteome</keyword>
<evidence type="ECO:0000313" key="2">
    <source>
        <dbReference type="EMBL" id="CAD75161.1"/>
    </source>
</evidence>